<feature type="transmembrane region" description="Helical" evidence="1">
    <location>
        <begin position="70"/>
        <end position="91"/>
    </location>
</feature>
<dbReference type="Proteomes" id="UP000001317">
    <property type="component" value="Chromosome"/>
</dbReference>
<dbReference type="EMBL" id="CP000931">
    <property type="protein sequence ID" value="ABZ76464.1"/>
    <property type="molecule type" value="Genomic_DNA"/>
</dbReference>
<accession>B0TRP6</accession>
<keyword evidence="1" id="KW-1133">Transmembrane helix</keyword>
<proteinExistence type="predicted"/>
<keyword evidence="1" id="KW-0472">Membrane</keyword>
<keyword evidence="3" id="KW-1185">Reference proteome</keyword>
<gene>
    <name evidence="2" type="ordered locus">Shal_1899</name>
</gene>
<protein>
    <submittedName>
        <fullName evidence="2">Uncharacterized protein</fullName>
    </submittedName>
</protein>
<organism evidence="2 3">
    <name type="scientific">Shewanella halifaxensis (strain HAW-EB4)</name>
    <dbReference type="NCBI Taxonomy" id="458817"/>
    <lineage>
        <taxon>Bacteria</taxon>
        <taxon>Pseudomonadati</taxon>
        <taxon>Pseudomonadota</taxon>
        <taxon>Gammaproteobacteria</taxon>
        <taxon>Alteromonadales</taxon>
        <taxon>Shewanellaceae</taxon>
        <taxon>Shewanella</taxon>
    </lineage>
</organism>
<dbReference type="HOGENOM" id="CLU_917965_0_0_6"/>
<sequence>MAMLEQNVEVDISFTADKKEGPDLSLTFASLDCHSKLEVNLLSESCLLSEMSQVADYNNGHRHKTGFNTLLVITSVFLLHLIAIIVINHLWTRAIPIAKKVVAPKIQSYLYQIPKNASEQVMQVGGHVDNHVDSQAKVEQTVNQQENKETAAIVQPETKWVPVNANQANEQVKSAVMAPLVSSPTQSLNQRIGQKTSRPSQFTQSYLAKQRANKLDDLVIDSANQYTRKRSLSEMDADMQELVFLEVDKYSKVSITDHRLDPNRIVRLGDTCYRIVKVPTQINPYAENLGYPFNCGGDKIKKAINDAISARLEKRMVSKNR</sequence>
<reference evidence="2" key="1">
    <citation type="submission" date="2008-01" db="EMBL/GenBank/DDBJ databases">
        <title>Complete sequence of Shewanella halifaxensis HAW-EB4.</title>
        <authorList>
            <consortium name="US DOE Joint Genome Institute"/>
            <person name="Copeland A."/>
            <person name="Lucas S."/>
            <person name="Lapidus A."/>
            <person name="Glavina del Rio T."/>
            <person name="Dalin E."/>
            <person name="Tice H."/>
            <person name="Bruce D."/>
            <person name="Goodwin L."/>
            <person name="Pitluck S."/>
            <person name="Sims D."/>
            <person name="Brettin T."/>
            <person name="Detter J.C."/>
            <person name="Han C."/>
            <person name="Kuske C.R."/>
            <person name="Schmutz J."/>
            <person name="Larimer F."/>
            <person name="Land M."/>
            <person name="Hauser L."/>
            <person name="Kyrpides N."/>
            <person name="Kim E."/>
            <person name="Zhao J.-S."/>
            <person name="Richardson P."/>
        </authorList>
    </citation>
    <scope>NUCLEOTIDE SEQUENCE [LARGE SCALE GENOMIC DNA]</scope>
    <source>
        <strain evidence="2">HAW-EB4</strain>
    </source>
</reference>
<evidence type="ECO:0000313" key="3">
    <source>
        <dbReference type="Proteomes" id="UP000001317"/>
    </source>
</evidence>
<dbReference type="AlphaFoldDB" id="B0TRP6"/>
<keyword evidence="1" id="KW-0812">Transmembrane</keyword>
<name>B0TRP6_SHEHH</name>
<dbReference type="eggNOG" id="ENOG5031TMU">
    <property type="taxonomic scope" value="Bacteria"/>
</dbReference>
<dbReference type="KEGG" id="shl:Shal_1899"/>
<evidence type="ECO:0000313" key="2">
    <source>
        <dbReference type="EMBL" id="ABZ76464.1"/>
    </source>
</evidence>
<evidence type="ECO:0000256" key="1">
    <source>
        <dbReference type="SAM" id="Phobius"/>
    </source>
</evidence>